<keyword evidence="3" id="KW-1185">Reference proteome</keyword>
<protein>
    <recommendedName>
        <fullName evidence="4">DUF3575 domain-containing protein</fullName>
    </recommendedName>
</protein>
<feature type="signal peptide" evidence="1">
    <location>
        <begin position="1"/>
        <end position="20"/>
    </location>
</feature>
<keyword evidence="1" id="KW-0732">Signal</keyword>
<reference evidence="2 3" key="1">
    <citation type="submission" date="2019-08" db="EMBL/GenBank/DDBJ databases">
        <authorList>
            <person name="Shi S."/>
        </authorList>
    </citation>
    <scope>NUCLEOTIDE SEQUENCE [LARGE SCALE GENOMIC DNA]</scope>
    <source>
        <strain evidence="2 3">GY10130</strain>
    </source>
</reference>
<dbReference type="OrthoDB" id="883248at2"/>
<dbReference type="Proteomes" id="UP000321926">
    <property type="component" value="Unassembled WGS sequence"/>
</dbReference>
<feature type="chain" id="PRO_5022922690" description="DUF3575 domain-containing protein" evidence="1">
    <location>
        <begin position="21"/>
        <end position="183"/>
    </location>
</feature>
<sequence length="183" mass="20471">MKAKLLFTLTIILASFGAVQAQSEQPATVVRSLFKLNFRTPGLEYERRIAELTTVNINPKLNFGIRYHNEIGIRAFLFPSLEVQARKYYNLSKRQEQEKNTAYNSGNFIALSTSGSTASILKNDYSVNQASFSVGPVWGMQRNYNNGFSLTLTLGAGYTKNYLGENRVTPLTGLNLGFLIGRR</sequence>
<evidence type="ECO:0000313" key="2">
    <source>
        <dbReference type="EMBL" id="TXK52876.1"/>
    </source>
</evidence>
<dbReference type="EMBL" id="VRTY01000001">
    <property type="protein sequence ID" value="TXK52876.1"/>
    <property type="molecule type" value="Genomic_DNA"/>
</dbReference>
<organism evidence="2 3">
    <name type="scientific">Pontibacter qinzhouensis</name>
    <dbReference type="NCBI Taxonomy" id="2603253"/>
    <lineage>
        <taxon>Bacteria</taxon>
        <taxon>Pseudomonadati</taxon>
        <taxon>Bacteroidota</taxon>
        <taxon>Cytophagia</taxon>
        <taxon>Cytophagales</taxon>
        <taxon>Hymenobacteraceae</taxon>
        <taxon>Pontibacter</taxon>
    </lineage>
</organism>
<comment type="caution">
    <text evidence="2">The sequence shown here is derived from an EMBL/GenBank/DDBJ whole genome shotgun (WGS) entry which is preliminary data.</text>
</comment>
<proteinExistence type="predicted"/>
<gene>
    <name evidence="2" type="ORF">FVR03_00435</name>
</gene>
<dbReference type="AlphaFoldDB" id="A0A5C8KBU7"/>
<evidence type="ECO:0000313" key="3">
    <source>
        <dbReference type="Proteomes" id="UP000321926"/>
    </source>
</evidence>
<name>A0A5C8KBU7_9BACT</name>
<accession>A0A5C8KBU7</accession>
<evidence type="ECO:0000256" key="1">
    <source>
        <dbReference type="SAM" id="SignalP"/>
    </source>
</evidence>
<evidence type="ECO:0008006" key="4">
    <source>
        <dbReference type="Google" id="ProtNLM"/>
    </source>
</evidence>
<dbReference type="RefSeq" id="WP_147919780.1">
    <property type="nucleotide sequence ID" value="NZ_VRTY01000001.1"/>
</dbReference>